<dbReference type="OrthoDB" id="194443at2759"/>
<dbReference type="CDD" id="cd18186">
    <property type="entry name" value="BTB_POZ_ZBTB_KLHL-like"/>
    <property type="match status" value="1"/>
</dbReference>
<keyword evidence="4" id="KW-1185">Reference proteome</keyword>
<evidence type="ECO:0000313" key="4">
    <source>
        <dbReference type="Proteomes" id="UP000799753"/>
    </source>
</evidence>
<dbReference type="InterPro" id="IPR011333">
    <property type="entry name" value="SKP1/BTB/POZ_sf"/>
</dbReference>
<feature type="domain" description="BTB" evidence="2">
    <location>
        <begin position="45"/>
        <end position="114"/>
    </location>
</feature>
<accession>A0A6A6S0S4</accession>
<dbReference type="InterPro" id="IPR000210">
    <property type="entry name" value="BTB/POZ_dom"/>
</dbReference>
<feature type="region of interest" description="Disordered" evidence="1">
    <location>
        <begin position="1"/>
        <end position="24"/>
    </location>
</feature>
<reference evidence="3" key="1">
    <citation type="journal article" date="2020" name="Stud. Mycol.">
        <title>101 Dothideomycetes genomes: a test case for predicting lifestyles and emergence of pathogens.</title>
        <authorList>
            <person name="Haridas S."/>
            <person name="Albert R."/>
            <person name="Binder M."/>
            <person name="Bloem J."/>
            <person name="Labutti K."/>
            <person name="Salamov A."/>
            <person name="Andreopoulos B."/>
            <person name="Baker S."/>
            <person name="Barry K."/>
            <person name="Bills G."/>
            <person name="Bluhm B."/>
            <person name="Cannon C."/>
            <person name="Castanera R."/>
            <person name="Culley D."/>
            <person name="Daum C."/>
            <person name="Ezra D."/>
            <person name="Gonzalez J."/>
            <person name="Henrissat B."/>
            <person name="Kuo A."/>
            <person name="Liang C."/>
            <person name="Lipzen A."/>
            <person name="Lutzoni F."/>
            <person name="Magnuson J."/>
            <person name="Mondo S."/>
            <person name="Nolan M."/>
            <person name="Ohm R."/>
            <person name="Pangilinan J."/>
            <person name="Park H.-J."/>
            <person name="Ramirez L."/>
            <person name="Alfaro M."/>
            <person name="Sun H."/>
            <person name="Tritt A."/>
            <person name="Yoshinaga Y."/>
            <person name="Zwiers L.-H."/>
            <person name="Turgeon B."/>
            <person name="Goodwin S."/>
            <person name="Spatafora J."/>
            <person name="Crous P."/>
            <person name="Grigoriev I."/>
        </authorList>
    </citation>
    <scope>NUCLEOTIDE SEQUENCE</scope>
    <source>
        <strain evidence="3">CBS 473.64</strain>
    </source>
</reference>
<evidence type="ECO:0000259" key="2">
    <source>
        <dbReference type="PROSITE" id="PS50097"/>
    </source>
</evidence>
<evidence type="ECO:0000256" key="1">
    <source>
        <dbReference type="SAM" id="MobiDB-lite"/>
    </source>
</evidence>
<organism evidence="3 4">
    <name type="scientific">Massarina eburnea CBS 473.64</name>
    <dbReference type="NCBI Taxonomy" id="1395130"/>
    <lineage>
        <taxon>Eukaryota</taxon>
        <taxon>Fungi</taxon>
        <taxon>Dikarya</taxon>
        <taxon>Ascomycota</taxon>
        <taxon>Pezizomycotina</taxon>
        <taxon>Dothideomycetes</taxon>
        <taxon>Pleosporomycetidae</taxon>
        <taxon>Pleosporales</taxon>
        <taxon>Massarineae</taxon>
        <taxon>Massarinaceae</taxon>
        <taxon>Massarina</taxon>
    </lineage>
</organism>
<feature type="compositionally biased region" description="Basic and acidic residues" evidence="1">
    <location>
        <begin position="1"/>
        <end position="14"/>
    </location>
</feature>
<dbReference type="Proteomes" id="UP000799753">
    <property type="component" value="Unassembled WGS sequence"/>
</dbReference>
<dbReference type="EMBL" id="MU006783">
    <property type="protein sequence ID" value="KAF2641439.1"/>
    <property type="molecule type" value="Genomic_DNA"/>
</dbReference>
<evidence type="ECO:0000313" key="3">
    <source>
        <dbReference type="EMBL" id="KAF2641439.1"/>
    </source>
</evidence>
<dbReference type="PANTHER" id="PTHR47843:SF2">
    <property type="entry name" value="BTB DOMAIN-CONTAINING PROTEIN"/>
    <property type="match status" value="1"/>
</dbReference>
<dbReference type="PANTHER" id="PTHR47843">
    <property type="entry name" value="BTB DOMAIN-CONTAINING PROTEIN-RELATED"/>
    <property type="match status" value="1"/>
</dbReference>
<dbReference type="SUPFAM" id="SSF54695">
    <property type="entry name" value="POZ domain"/>
    <property type="match status" value="1"/>
</dbReference>
<sequence>MKMRDMKDMTRVGSERSIPSILPPPYTSTGARVQSLRKTSTSFTTTSELLVGPKHIRFLLHTHLLTSQSPYFRASLTGSFFESTTQSITLADVNVETFELLVLWLYQGCLSPPPMKDGKPAYYSLLNLWILADRLCFEGLRNYIIDLMSDLADSTNSVLTPSDTRILYEQISEESKIKELVLDLFAFKKTDKLLATHTDRWHAGFLRDLVVRLKKPCEQAMQRHNLHMWCPNTWHVTRACDSCRQVLPPRYGAVACDECGVVFCALCTQDDVGMASWEDGRQNAPLLVPMGDTFSNGGGADQLRYGEGERVAKMARCNGKARPVKFESCKPWRGSRCRIYHEHSETDSCGDVMMGR</sequence>
<gene>
    <name evidence="3" type="ORF">P280DRAFT_425965</name>
</gene>
<dbReference type="Pfam" id="PF00651">
    <property type="entry name" value="BTB"/>
    <property type="match status" value="1"/>
</dbReference>
<dbReference type="Gene3D" id="3.30.710.10">
    <property type="entry name" value="Potassium Channel Kv1.1, Chain A"/>
    <property type="match status" value="1"/>
</dbReference>
<dbReference type="PROSITE" id="PS50097">
    <property type="entry name" value="BTB"/>
    <property type="match status" value="1"/>
</dbReference>
<protein>
    <recommendedName>
        <fullName evidence="2">BTB domain-containing protein</fullName>
    </recommendedName>
</protein>
<dbReference type="AlphaFoldDB" id="A0A6A6S0S4"/>
<proteinExistence type="predicted"/>
<name>A0A6A6S0S4_9PLEO</name>